<dbReference type="EMBL" id="CM034388">
    <property type="protein sequence ID" value="KAJ0182974.1"/>
    <property type="molecule type" value="Genomic_DNA"/>
</dbReference>
<name>A0ACC1DG67_9NEOP</name>
<organism evidence="1 2">
    <name type="scientific">Dendrolimus kikuchii</name>
    <dbReference type="NCBI Taxonomy" id="765133"/>
    <lineage>
        <taxon>Eukaryota</taxon>
        <taxon>Metazoa</taxon>
        <taxon>Ecdysozoa</taxon>
        <taxon>Arthropoda</taxon>
        <taxon>Hexapoda</taxon>
        <taxon>Insecta</taxon>
        <taxon>Pterygota</taxon>
        <taxon>Neoptera</taxon>
        <taxon>Endopterygota</taxon>
        <taxon>Lepidoptera</taxon>
        <taxon>Glossata</taxon>
        <taxon>Ditrysia</taxon>
        <taxon>Bombycoidea</taxon>
        <taxon>Lasiocampidae</taxon>
        <taxon>Dendrolimus</taxon>
    </lineage>
</organism>
<keyword evidence="2" id="KW-1185">Reference proteome</keyword>
<gene>
    <name evidence="1" type="ORF">K1T71_000950</name>
</gene>
<reference evidence="1 2" key="1">
    <citation type="journal article" date="2021" name="Front. Genet.">
        <title>Chromosome-Level Genome Assembly Reveals Significant Gene Expansion in the Toll and IMD Signaling Pathways of Dendrolimus kikuchii.</title>
        <authorList>
            <person name="Zhou J."/>
            <person name="Wu P."/>
            <person name="Xiong Z."/>
            <person name="Liu N."/>
            <person name="Zhao N."/>
            <person name="Ji M."/>
            <person name="Qiu Y."/>
            <person name="Yang B."/>
        </authorList>
    </citation>
    <scope>NUCLEOTIDE SEQUENCE [LARGE SCALE GENOMIC DNA]</scope>
    <source>
        <strain evidence="1">Ann1</strain>
    </source>
</reference>
<evidence type="ECO:0000313" key="1">
    <source>
        <dbReference type="EMBL" id="KAJ0182974.1"/>
    </source>
</evidence>
<accession>A0ACC1DG67</accession>
<proteinExistence type="predicted"/>
<evidence type="ECO:0000313" key="2">
    <source>
        <dbReference type="Proteomes" id="UP000824533"/>
    </source>
</evidence>
<dbReference type="Proteomes" id="UP000824533">
    <property type="component" value="Linkage Group LG02"/>
</dbReference>
<comment type="caution">
    <text evidence="1">The sequence shown here is derived from an EMBL/GenBank/DDBJ whole genome shotgun (WGS) entry which is preliminary data.</text>
</comment>
<sequence>MIKVSIVLFLVFFNIINANQLKLKKVLALSRHNVRTPLTENLERVTPYEWNIWDDKAGCLTKKGALLESYIAEYFSMWLKDEELLPKKCPEVNSVYIYSNTKQRTKLSAIEFAKAAFKDCKVPVHFKNITTMDPTFNPIIHNATDAFKSIIREEMQKRIDATDLKDAYLELNKILNFENSKMCKEDGACDLATDKTKIVSEVGYEPNVDGPLFIGNAVVDAFIMSFFEGKPLKDVAWGKIIDEEQWKLLSKITKANQDVRFNLTNGYNDFAGPLLKLISEYLLNDVHYKLIYLVGHDSNLNPVMNALGIKPFVLPNQFEPYPIGGKIVFQKWSDGKDYLKLEYIYQSWLQLREGTVLNFNNPPEKVVLELKGCPIDEKGLCPWDDFVTILKQFE</sequence>
<protein>
    <submittedName>
        <fullName evidence="1">Uncharacterized protein</fullName>
    </submittedName>
</protein>